<evidence type="ECO:0000256" key="3">
    <source>
        <dbReference type="ARBA" id="ARBA00023125"/>
    </source>
</evidence>
<dbReference type="Gene3D" id="1.10.10.10">
    <property type="entry name" value="Winged helix-like DNA-binding domain superfamily/Winged helix DNA-binding domain"/>
    <property type="match status" value="1"/>
</dbReference>
<keyword evidence="2" id="KW-0805">Transcription regulation</keyword>
<evidence type="ECO:0000313" key="6">
    <source>
        <dbReference type="EMBL" id="CUA86731.1"/>
    </source>
</evidence>
<dbReference type="STRING" id="375574.GCA_001418035_02554"/>
<proteinExistence type="inferred from homology"/>
<gene>
    <name evidence="6" type="ORF">Ga0061063_2782</name>
</gene>
<dbReference type="AlphaFoldDB" id="A0A0K6H6W2"/>
<dbReference type="Proteomes" id="UP000243535">
    <property type="component" value="Unassembled WGS sequence"/>
</dbReference>
<dbReference type="CDD" id="cd05466">
    <property type="entry name" value="PBP2_LTTR_substrate"/>
    <property type="match status" value="1"/>
</dbReference>
<dbReference type="GO" id="GO:0003700">
    <property type="term" value="F:DNA-binding transcription factor activity"/>
    <property type="evidence" value="ECO:0007669"/>
    <property type="project" value="InterPro"/>
</dbReference>
<dbReference type="PANTHER" id="PTHR30126">
    <property type="entry name" value="HTH-TYPE TRANSCRIPTIONAL REGULATOR"/>
    <property type="match status" value="1"/>
</dbReference>
<sequence>MSVSIADLQLLLDVAECGSFSQAAARRSWSQPQVSQRVALLEATLGMPLFVRHRRGAIPTPACETFLVAARQAVDAYEHGCSVLQGTPSVPRLTLACLPSLASMVFTPLVAQLVDAPLEIRCVADHSAPIVQQLLSGEVQVGFLLKRPVVTGLQTEVLWRSPIVAVVAATHPLAGQPGPHVLGDIADERIAPYAWGGECEELVQLIRQKRTVARPVHTVQPASVACELVEHHGAISFLPEVAARSALESGRLVRLPMADLPVWHWEVVMAYRASRRLDPARSQVLEAARALAA</sequence>
<dbReference type="InterPro" id="IPR000847">
    <property type="entry name" value="LysR_HTH_N"/>
</dbReference>
<dbReference type="InterPro" id="IPR036390">
    <property type="entry name" value="WH_DNA-bd_sf"/>
</dbReference>
<protein>
    <submittedName>
        <fullName evidence="6">DNA-binding transcriptional regulator, LysR family</fullName>
    </submittedName>
</protein>
<evidence type="ECO:0000256" key="1">
    <source>
        <dbReference type="ARBA" id="ARBA00009437"/>
    </source>
</evidence>
<evidence type="ECO:0000313" key="7">
    <source>
        <dbReference type="Proteomes" id="UP000243535"/>
    </source>
</evidence>
<dbReference type="Gene3D" id="3.40.190.10">
    <property type="entry name" value="Periplasmic binding protein-like II"/>
    <property type="match status" value="2"/>
</dbReference>
<dbReference type="OrthoDB" id="8807047at2"/>
<keyword evidence="4" id="KW-0804">Transcription</keyword>
<dbReference type="SUPFAM" id="SSF53850">
    <property type="entry name" value="Periplasmic binding protein-like II"/>
    <property type="match status" value="1"/>
</dbReference>
<dbReference type="SUPFAM" id="SSF46785">
    <property type="entry name" value="Winged helix' DNA-binding domain"/>
    <property type="match status" value="1"/>
</dbReference>
<accession>A0A0K6H6W2</accession>
<organism evidence="6 7">
    <name type="scientific">Gulbenkiania indica</name>
    <dbReference type="NCBI Taxonomy" id="375574"/>
    <lineage>
        <taxon>Bacteria</taxon>
        <taxon>Pseudomonadati</taxon>
        <taxon>Pseudomonadota</taxon>
        <taxon>Betaproteobacteria</taxon>
        <taxon>Neisseriales</taxon>
        <taxon>Chromobacteriaceae</taxon>
        <taxon>Gulbenkiania</taxon>
    </lineage>
</organism>
<name>A0A0K6H6W2_9NEIS</name>
<dbReference type="Pfam" id="PF00126">
    <property type="entry name" value="HTH_1"/>
    <property type="match status" value="1"/>
</dbReference>
<keyword evidence="3 6" id="KW-0238">DNA-binding</keyword>
<dbReference type="PRINTS" id="PR00039">
    <property type="entry name" value="HTHLYSR"/>
</dbReference>
<comment type="similarity">
    <text evidence="1">Belongs to the LysR transcriptional regulatory family.</text>
</comment>
<dbReference type="RefSeq" id="WP_055434473.1">
    <property type="nucleotide sequence ID" value="NZ_CYHA01000009.1"/>
</dbReference>
<dbReference type="PANTHER" id="PTHR30126:SF40">
    <property type="entry name" value="HTH-TYPE TRANSCRIPTIONAL REGULATOR GLTR"/>
    <property type="match status" value="1"/>
</dbReference>
<dbReference type="InterPro" id="IPR005119">
    <property type="entry name" value="LysR_subst-bd"/>
</dbReference>
<evidence type="ECO:0000256" key="2">
    <source>
        <dbReference type="ARBA" id="ARBA00023015"/>
    </source>
</evidence>
<dbReference type="Pfam" id="PF03466">
    <property type="entry name" value="LysR_substrate"/>
    <property type="match status" value="1"/>
</dbReference>
<reference evidence="7" key="1">
    <citation type="submission" date="2015-08" db="EMBL/GenBank/DDBJ databases">
        <authorList>
            <person name="Varghese N."/>
        </authorList>
    </citation>
    <scope>NUCLEOTIDE SEQUENCE [LARGE SCALE GENOMIC DNA]</scope>
    <source>
        <strain evidence="7">DSM 17901</strain>
    </source>
</reference>
<keyword evidence="7" id="KW-1185">Reference proteome</keyword>
<evidence type="ECO:0000256" key="4">
    <source>
        <dbReference type="ARBA" id="ARBA00023163"/>
    </source>
</evidence>
<dbReference type="GO" id="GO:0000976">
    <property type="term" value="F:transcription cis-regulatory region binding"/>
    <property type="evidence" value="ECO:0007669"/>
    <property type="project" value="TreeGrafter"/>
</dbReference>
<dbReference type="EMBL" id="CYHA01000009">
    <property type="protein sequence ID" value="CUA86731.1"/>
    <property type="molecule type" value="Genomic_DNA"/>
</dbReference>
<evidence type="ECO:0000259" key="5">
    <source>
        <dbReference type="PROSITE" id="PS50931"/>
    </source>
</evidence>
<feature type="domain" description="HTH lysR-type" evidence="5">
    <location>
        <begin position="3"/>
        <end position="60"/>
    </location>
</feature>
<dbReference type="PROSITE" id="PS50931">
    <property type="entry name" value="HTH_LYSR"/>
    <property type="match status" value="1"/>
</dbReference>
<dbReference type="InterPro" id="IPR036388">
    <property type="entry name" value="WH-like_DNA-bd_sf"/>
</dbReference>